<sequence length="57" mass="7003">MQGQLQKFIRFLREQQCAFLKPLMHHILILKEMVFLLCSIQIKFMQHYVLRLRLELS</sequence>
<organism evidence="1 2">
    <name type="scientific">Aeromonas veronii</name>
    <dbReference type="NCBI Taxonomy" id="654"/>
    <lineage>
        <taxon>Bacteria</taxon>
        <taxon>Pseudomonadati</taxon>
        <taxon>Pseudomonadota</taxon>
        <taxon>Gammaproteobacteria</taxon>
        <taxon>Aeromonadales</taxon>
        <taxon>Aeromonadaceae</taxon>
        <taxon>Aeromonas</taxon>
    </lineage>
</organism>
<protein>
    <submittedName>
        <fullName evidence="1">Uncharacterized protein</fullName>
    </submittedName>
</protein>
<dbReference type="AlphaFoldDB" id="A0A653KZE1"/>
<gene>
    <name evidence="1" type="ORF">AERO8C_160261</name>
</gene>
<proteinExistence type="predicted"/>
<accession>A0A653KZE1</accession>
<dbReference type="Proteomes" id="UP000439123">
    <property type="component" value="Unassembled WGS sequence"/>
</dbReference>
<name>A0A653KZE1_AERVE</name>
<evidence type="ECO:0000313" key="2">
    <source>
        <dbReference type="Proteomes" id="UP000439123"/>
    </source>
</evidence>
<reference evidence="1 2" key="1">
    <citation type="submission" date="2019-10" db="EMBL/GenBank/DDBJ databases">
        <authorList>
            <person name="Karimi E."/>
        </authorList>
    </citation>
    <scope>NUCLEOTIDE SEQUENCE [LARGE SCALE GENOMIC DNA]</scope>
    <source>
        <strain evidence="1">Aeromonas sp. 8C</strain>
    </source>
</reference>
<dbReference type="EMBL" id="CABWLC010000008">
    <property type="protein sequence ID" value="VXA84108.1"/>
    <property type="molecule type" value="Genomic_DNA"/>
</dbReference>
<evidence type="ECO:0000313" key="1">
    <source>
        <dbReference type="EMBL" id="VXA84108.1"/>
    </source>
</evidence>